<dbReference type="PANTHER" id="PTHR15889:SF2">
    <property type="entry name" value="LARGE RIBOSOMAL SUBUNIT PROTEIN ML37"/>
    <property type="match status" value="1"/>
</dbReference>
<dbReference type="GO" id="GO:0005840">
    <property type="term" value="C:ribosome"/>
    <property type="evidence" value="ECO:0007669"/>
    <property type="project" value="UniProtKB-KW"/>
</dbReference>
<evidence type="ECO:0000256" key="7">
    <source>
        <dbReference type="ARBA" id="ARBA00039442"/>
    </source>
</evidence>
<comment type="similarity">
    <text evidence="6">Belongs to the mitochondrion-specific ribosomal protein mL37 family.</text>
</comment>
<dbReference type="GO" id="GO:0006412">
    <property type="term" value="P:translation"/>
    <property type="evidence" value="ECO:0007669"/>
    <property type="project" value="InterPro"/>
</dbReference>
<evidence type="ECO:0000313" key="14">
    <source>
        <dbReference type="RefSeq" id="XP_033343507.1"/>
    </source>
</evidence>
<reference evidence="10 11" key="1">
    <citation type="submission" date="2025-04" db="UniProtKB">
        <authorList>
            <consortium name="RefSeq"/>
        </authorList>
    </citation>
    <scope>IDENTIFICATION</scope>
    <source>
        <tissue evidence="10 11">Muscle</tissue>
    </source>
</reference>
<dbReference type="RefSeq" id="XP_033343505.1">
    <property type="nucleotide sequence ID" value="XM_033487614.1"/>
</dbReference>
<dbReference type="Proteomes" id="UP000504631">
    <property type="component" value="Unplaced"/>
</dbReference>
<evidence type="ECO:0000313" key="9">
    <source>
        <dbReference type="Proteomes" id="UP000504631"/>
    </source>
</evidence>
<sequence length="400" mass="46083">MKFTQLLYKQHIGKAIRYLWQHERERRVQVTKAEKILKSMNFTVHDATELISAKRIEHSTVFNKSEPNSNSKSCLIIEDWNVLQEGVPQACVLTKTLKLDDALPKNIQELITDVPDNIDNLLKRFVYTSVIYDAQQVKLPRLKDPNRPAWVFPRVYGISSTRKMHNLTKKFLQLCESLCGLNDVQYKSIVHDGLVSMCIGKENDFIKFSLKMDIMMTSSIPLASIADVNMDNKYAFPNLHPLHCTVGLSKLDIDNTEDLYPIDTESPLMNVHTIFINHNLEEVKNITELPVTEDQIHARSMMKSFTVAATCARQKFGLNVKKLPEPIVVQCVQSDGQNFHFSVYQLNTLDIDGKEGIKNFWWSEPSIKLYEKALYENGQPCLTGYNRDVFNRFLAFYKNK</sequence>
<evidence type="ECO:0000256" key="1">
    <source>
        <dbReference type="ARBA" id="ARBA00004173"/>
    </source>
</evidence>
<accession>A0A6J3JRS5</accession>
<dbReference type="RefSeq" id="XP_033343504.1">
    <property type="nucleotide sequence ID" value="XM_033487613.1"/>
</dbReference>
<comment type="subcellular location">
    <subcellularLocation>
        <location evidence="1">Mitochondrion</location>
    </subcellularLocation>
</comment>
<evidence type="ECO:0000256" key="3">
    <source>
        <dbReference type="ARBA" id="ARBA00022980"/>
    </source>
</evidence>
<evidence type="ECO:0000256" key="5">
    <source>
        <dbReference type="ARBA" id="ARBA00023274"/>
    </source>
</evidence>
<protein>
    <recommendedName>
        <fullName evidence="7">Large ribosomal subunit protein mL37</fullName>
    </recommendedName>
    <alternativeName>
        <fullName evidence="8">39S ribosomal protein L37, mitochondrial</fullName>
    </alternativeName>
</protein>
<evidence type="ECO:0000256" key="4">
    <source>
        <dbReference type="ARBA" id="ARBA00023128"/>
    </source>
</evidence>
<dbReference type="InterPro" id="IPR052482">
    <property type="entry name" value="mtLSU_mL37"/>
</dbReference>
<evidence type="ECO:0000313" key="10">
    <source>
        <dbReference type="RefSeq" id="XP_033343503.1"/>
    </source>
</evidence>
<dbReference type="Pfam" id="PF07147">
    <property type="entry name" value="PDCD9"/>
    <property type="match status" value="1"/>
</dbReference>
<dbReference type="CTD" id="51253"/>
<keyword evidence="4" id="KW-0496">Mitochondrion</keyword>
<dbReference type="GO" id="GO:0005739">
    <property type="term" value="C:mitochondrion"/>
    <property type="evidence" value="ECO:0007669"/>
    <property type="project" value="UniProtKB-SubCell"/>
</dbReference>
<evidence type="ECO:0000256" key="2">
    <source>
        <dbReference type="ARBA" id="ARBA00022946"/>
    </source>
</evidence>
<evidence type="ECO:0000313" key="11">
    <source>
        <dbReference type="RefSeq" id="XP_033343504.1"/>
    </source>
</evidence>
<gene>
    <name evidence="10 11 12 13 14" type="primary">LOC117230316</name>
</gene>
<keyword evidence="3 10" id="KW-0689">Ribosomal protein</keyword>
<dbReference type="InterPro" id="IPR010793">
    <property type="entry name" value="Ribosomal_mL37/mL65"/>
</dbReference>
<keyword evidence="5" id="KW-0687">Ribonucleoprotein</keyword>
<dbReference type="AlphaFoldDB" id="A0A6J3JRS5"/>
<dbReference type="GO" id="GO:1990904">
    <property type="term" value="C:ribonucleoprotein complex"/>
    <property type="evidence" value="ECO:0007669"/>
    <property type="project" value="UniProtKB-KW"/>
</dbReference>
<evidence type="ECO:0000256" key="6">
    <source>
        <dbReference type="ARBA" id="ARBA00037985"/>
    </source>
</evidence>
<dbReference type="KEGG" id="bvk:117230316"/>
<dbReference type="RefSeq" id="XP_033343503.1">
    <property type="nucleotide sequence ID" value="XM_033487612.1"/>
</dbReference>
<evidence type="ECO:0000313" key="13">
    <source>
        <dbReference type="RefSeq" id="XP_033343506.1"/>
    </source>
</evidence>
<keyword evidence="9" id="KW-1185">Reference proteome</keyword>
<name>A0A6J3JRS5_9HYME</name>
<evidence type="ECO:0000256" key="8">
    <source>
        <dbReference type="ARBA" id="ARBA00041617"/>
    </source>
</evidence>
<dbReference type="RefSeq" id="XP_033343507.1">
    <property type="nucleotide sequence ID" value="XM_033487616.1"/>
</dbReference>
<keyword evidence="2" id="KW-0809">Transit peptide</keyword>
<dbReference type="PANTHER" id="PTHR15889">
    <property type="entry name" value="MITOCHONDRIAL RIBOSOMAL PROTEIN L37"/>
    <property type="match status" value="1"/>
</dbReference>
<evidence type="ECO:0000313" key="12">
    <source>
        <dbReference type="RefSeq" id="XP_033343505.1"/>
    </source>
</evidence>
<organism evidence="9 10">
    <name type="scientific">Bombus vosnesenskii</name>
    <dbReference type="NCBI Taxonomy" id="207650"/>
    <lineage>
        <taxon>Eukaryota</taxon>
        <taxon>Metazoa</taxon>
        <taxon>Ecdysozoa</taxon>
        <taxon>Arthropoda</taxon>
        <taxon>Hexapoda</taxon>
        <taxon>Insecta</taxon>
        <taxon>Pterygota</taxon>
        <taxon>Neoptera</taxon>
        <taxon>Endopterygota</taxon>
        <taxon>Hymenoptera</taxon>
        <taxon>Apocrita</taxon>
        <taxon>Aculeata</taxon>
        <taxon>Apoidea</taxon>
        <taxon>Anthophila</taxon>
        <taxon>Apidae</taxon>
        <taxon>Bombus</taxon>
        <taxon>Pyrobombus</taxon>
    </lineage>
</organism>
<dbReference type="GeneID" id="117230316"/>
<proteinExistence type="inferred from homology"/>
<dbReference type="RefSeq" id="XP_033343506.1">
    <property type="nucleotide sequence ID" value="XM_033487615.1"/>
</dbReference>
<dbReference type="GO" id="GO:0003735">
    <property type="term" value="F:structural constituent of ribosome"/>
    <property type="evidence" value="ECO:0007669"/>
    <property type="project" value="InterPro"/>
</dbReference>